<evidence type="ECO:0000256" key="1">
    <source>
        <dbReference type="SAM" id="MobiDB-lite"/>
    </source>
</evidence>
<reference evidence="3" key="1">
    <citation type="journal article" date="2023" name="G3 (Bethesda)">
        <title>A reference genome for the long-term kleptoplast-retaining sea slug Elysia crispata morphotype clarki.</title>
        <authorList>
            <person name="Eastman K.E."/>
            <person name="Pendleton A.L."/>
            <person name="Shaikh M.A."/>
            <person name="Suttiyut T."/>
            <person name="Ogas R."/>
            <person name="Tomko P."/>
            <person name="Gavelis G."/>
            <person name="Widhalm J.R."/>
            <person name="Wisecaver J.H."/>
        </authorList>
    </citation>
    <scope>NUCLEOTIDE SEQUENCE</scope>
    <source>
        <strain evidence="3">ECLA1</strain>
    </source>
</reference>
<dbReference type="InterPro" id="IPR017850">
    <property type="entry name" value="Alkaline_phosphatase_core_sf"/>
</dbReference>
<dbReference type="PANTHER" id="PTHR10974:SF1">
    <property type="entry name" value="FI08016P-RELATED"/>
    <property type="match status" value="1"/>
</dbReference>
<dbReference type="FunFam" id="3.40.720.10:FF:000017">
    <property type="entry name" value="Predicted protein"/>
    <property type="match status" value="1"/>
</dbReference>
<protein>
    <submittedName>
        <fullName evidence="3">Uncharacterized protein</fullName>
    </submittedName>
</protein>
<proteinExistence type="predicted"/>
<feature type="transmembrane region" description="Helical" evidence="2">
    <location>
        <begin position="24"/>
        <end position="42"/>
    </location>
</feature>
<keyword evidence="2" id="KW-0812">Transmembrane</keyword>
<evidence type="ECO:0000313" key="3">
    <source>
        <dbReference type="EMBL" id="KAK3737654.1"/>
    </source>
</evidence>
<dbReference type="EMBL" id="JAWDGP010006631">
    <property type="protein sequence ID" value="KAK3737654.1"/>
    <property type="molecule type" value="Genomic_DNA"/>
</dbReference>
<name>A0AAE1CVA6_9GAST</name>
<dbReference type="Proteomes" id="UP001283361">
    <property type="component" value="Unassembled WGS sequence"/>
</dbReference>
<dbReference type="AlphaFoldDB" id="A0AAE1CVA6"/>
<dbReference type="Pfam" id="PF02995">
    <property type="entry name" value="DUF229"/>
    <property type="match status" value="1"/>
</dbReference>
<sequence length="700" mass="79928">MVAGSPCRSNGSSWRTNGFGQGKLRLALLVMVVWISGLYMGSNTQLFFHDETLTFFSNVTTRLANFVPNAQPLAIPLPAPVELLGTETNSQGDAKTGPYPTQQSSKHCSFPIVDPFDPSIEYTLRRLKPLDCTPGVPNVVRVEKEMIVVDHAKLARTLKKGRAFKHCVYHVLKRKFNSDKATEVALTRGSFSVFMKINKKDEEIRVDCLDSNRTVISKSWFAYVRVDPARQKVLDHSYNMHVQKNAPAETLSILMIGVDGFAKQHFARSMPKSRDFLIKELGALEMHKHGKLGYSTFPNVMGLLTGKTALEFSASPKWKYNSKGWMDQINEAFIWSDARRLGYRTGLIMDQVSITAFHFLKLGYRKRPVDHYLRRIVVDSAKDPLMRKTKKHCYGDEPEVSKMYDYWFQLLHHYNSTKTNKKPFFAYSFLARLTHDDYNGAFMGDEMYLKFLRGLKESNALNNTVVIWFSDHGERFGKIRYTYQGIIESSTPYLFFVFPPWFEKKYPDVMRVFRTNQNRLTSHYDTYATMKDLLRFKGVVGPKGKLGERGISMFREIPEERTCRDAQIPAEYCVCARFSKAKLSPSLDNYLGMVLRDKVSALTKPQRAQCVDLQLGSVENILEETDTGKGAKNGVRLFRVSIMTEPGNALFEATLQFEVSKNIAKVVGEVARTNMYRGQADCVSTVEMRRYCYCKNLLNG</sequence>
<gene>
    <name evidence="3" type="ORF">RRG08_066343</name>
</gene>
<dbReference type="SUPFAM" id="SSF53649">
    <property type="entry name" value="Alkaline phosphatase-like"/>
    <property type="match status" value="1"/>
</dbReference>
<dbReference type="CDD" id="cd16021">
    <property type="entry name" value="ALP_like"/>
    <property type="match status" value="1"/>
</dbReference>
<evidence type="ECO:0000313" key="4">
    <source>
        <dbReference type="Proteomes" id="UP001283361"/>
    </source>
</evidence>
<dbReference type="InterPro" id="IPR004245">
    <property type="entry name" value="DUF229"/>
</dbReference>
<comment type="caution">
    <text evidence="3">The sequence shown here is derived from an EMBL/GenBank/DDBJ whole genome shotgun (WGS) entry which is preliminary data.</text>
</comment>
<feature type="region of interest" description="Disordered" evidence="1">
    <location>
        <begin position="87"/>
        <end position="106"/>
    </location>
</feature>
<dbReference type="Gene3D" id="3.40.720.10">
    <property type="entry name" value="Alkaline Phosphatase, subunit A"/>
    <property type="match status" value="1"/>
</dbReference>
<keyword evidence="2" id="KW-1133">Transmembrane helix</keyword>
<dbReference type="GO" id="GO:0005615">
    <property type="term" value="C:extracellular space"/>
    <property type="evidence" value="ECO:0007669"/>
    <property type="project" value="TreeGrafter"/>
</dbReference>
<evidence type="ECO:0000256" key="2">
    <source>
        <dbReference type="SAM" id="Phobius"/>
    </source>
</evidence>
<accession>A0AAE1CVA6</accession>
<keyword evidence="2" id="KW-0472">Membrane</keyword>
<keyword evidence="4" id="KW-1185">Reference proteome</keyword>
<dbReference type="PANTHER" id="PTHR10974">
    <property type="entry name" value="FI08016P-RELATED"/>
    <property type="match status" value="1"/>
</dbReference>
<organism evidence="3 4">
    <name type="scientific">Elysia crispata</name>
    <name type="common">lettuce slug</name>
    <dbReference type="NCBI Taxonomy" id="231223"/>
    <lineage>
        <taxon>Eukaryota</taxon>
        <taxon>Metazoa</taxon>
        <taxon>Spiralia</taxon>
        <taxon>Lophotrochozoa</taxon>
        <taxon>Mollusca</taxon>
        <taxon>Gastropoda</taxon>
        <taxon>Heterobranchia</taxon>
        <taxon>Euthyneura</taxon>
        <taxon>Panpulmonata</taxon>
        <taxon>Sacoglossa</taxon>
        <taxon>Placobranchoidea</taxon>
        <taxon>Plakobranchidae</taxon>
        <taxon>Elysia</taxon>
    </lineage>
</organism>